<sequence length="66" mass="6756">APAARTPATAAALAAAARIIAAELDATPSGRFTARVLPVGRPHLATIVVDASQQRMLLIAPDGTRR</sequence>
<reference evidence="1 2" key="1">
    <citation type="submission" date="2018-09" db="EMBL/GenBank/DDBJ databases">
        <title>Novel species of Cryobacterium.</title>
        <authorList>
            <person name="Liu Q."/>
            <person name="Xin Y.-H."/>
        </authorList>
    </citation>
    <scope>NUCLEOTIDE SEQUENCE [LARGE SCALE GENOMIC DNA]</scope>
    <source>
        <strain evidence="1 2">Hh39</strain>
    </source>
</reference>
<accession>A0A3A5MXF5</accession>
<comment type="caution">
    <text evidence="1">The sequence shown here is derived from an EMBL/GenBank/DDBJ whole genome shotgun (WGS) entry which is preliminary data.</text>
</comment>
<evidence type="ECO:0000313" key="1">
    <source>
        <dbReference type="EMBL" id="RJT92023.1"/>
    </source>
</evidence>
<proteinExistence type="predicted"/>
<dbReference type="AlphaFoldDB" id="A0A3A5MXF5"/>
<keyword evidence="2" id="KW-1185">Reference proteome</keyword>
<name>A0A3A5MXF5_9MICO</name>
<feature type="non-terminal residue" evidence="1">
    <location>
        <position position="1"/>
    </location>
</feature>
<gene>
    <name evidence="1" type="ORF">D6T64_00920</name>
</gene>
<protein>
    <submittedName>
        <fullName evidence="1">Uncharacterized protein</fullName>
    </submittedName>
</protein>
<dbReference type="Proteomes" id="UP000272015">
    <property type="component" value="Unassembled WGS sequence"/>
</dbReference>
<evidence type="ECO:0000313" key="2">
    <source>
        <dbReference type="Proteomes" id="UP000272015"/>
    </source>
</evidence>
<organism evidence="1 2">
    <name type="scientific">Cryobacterium melibiosiphilum</name>
    <dbReference type="NCBI Taxonomy" id="995039"/>
    <lineage>
        <taxon>Bacteria</taxon>
        <taxon>Bacillati</taxon>
        <taxon>Actinomycetota</taxon>
        <taxon>Actinomycetes</taxon>
        <taxon>Micrococcales</taxon>
        <taxon>Microbacteriaceae</taxon>
        <taxon>Cryobacterium</taxon>
    </lineage>
</organism>
<dbReference type="RefSeq" id="WP_199719015.1">
    <property type="nucleotide sequence ID" value="NZ_QZVS01000035.1"/>
</dbReference>
<dbReference type="EMBL" id="QZVS01000035">
    <property type="protein sequence ID" value="RJT92023.1"/>
    <property type="molecule type" value="Genomic_DNA"/>
</dbReference>